<feature type="chain" id="PRO_5033064154" description="Lipoprotein" evidence="1">
    <location>
        <begin position="25"/>
        <end position="72"/>
    </location>
</feature>
<sequence>MMMRFYMMAAVLSAVTLLSGCGLANYQLQQDRQQCALYGFQPGTDAFAQCMQKTSVERDRMAIMQTMIRPRY</sequence>
<evidence type="ECO:0000256" key="1">
    <source>
        <dbReference type="SAM" id="SignalP"/>
    </source>
</evidence>
<dbReference type="Proteomes" id="UP000585363">
    <property type="component" value="Unassembled WGS sequence"/>
</dbReference>
<feature type="signal peptide" evidence="1">
    <location>
        <begin position="1"/>
        <end position="24"/>
    </location>
</feature>
<dbReference type="EMBL" id="JAADJU010000013">
    <property type="protein sequence ID" value="NMP29257.1"/>
    <property type="molecule type" value="Genomic_DNA"/>
</dbReference>
<evidence type="ECO:0008006" key="4">
    <source>
        <dbReference type="Google" id="ProtNLM"/>
    </source>
</evidence>
<accession>A0A848MLI3</accession>
<evidence type="ECO:0000313" key="2">
    <source>
        <dbReference type="EMBL" id="NMP29257.1"/>
    </source>
</evidence>
<dbReference type="PROSITE" id="PS51257">
    <property type="entry name" value="PROKAR_LIPOPROTEIN"/>
    <property type="match status" value="1"/>
</dbReference>
<protein>
    <recommendedName>
        <fullName evidence="4">Lipoprotein</fullName>
    </recommendedName>
</protein>
<dbReference type="AlphaFoldDB" id="A0A848MLI3"/>
<organism evidence="2 3">
    <name type="scientific">Rouxiella aceris</name>
    <dbReference type="NCBI Taxonomy" id="2703884"/>
    <lineage>
        <taxon>Bacteria</taxon>
        <taxon>Pseudomonadati</taxon>
        <taxon>Pseudomonadota</taxon>
        <taxon>Gammaproteobacteria</taxon>
        <taxon>Enterobacterales</taxon>
        <taxon>Yersiniaceae</taxon>
        <taxon>Rouxiella</taxon>
    </lineage>
</organism>
<reference evidence="2 3" key="1">
    <citation type="submission" date="2020-01" db="EMBL/GenBank/DDBJ databases">
        <authorList>
            <person name="Lee S.D."/>
        </authorList>
    </citation>
    <scope>NUCLEOTIDE SEQUENCE [LARGE SCALE GENOMIC DNA]</scope>
    <source>
        <strain evidence="2 3">SAP-1</strain>
    </source>
</reference>
<comment type="caution">
    <text evidence="2">The sequence shown here is derived from an EMBL/GenBank/DDBJ whole genome shotgun (WGS) entry which is preliminary data.</text>
</comment>
<keyword evidence="3" id="KW-1185">Reference proteome</keyword>
<name>A0A848MLI3_9GAMM</name>
<proteinExistence type="predicted"/>
<keyword evidence="1" id="KW-0732">Signal</keyword>
<reference evidence="2 3" key="2">
    <citation type="submission" date="2020-06" db="EMBL/GenBank/DDBJ databases">
        <title>Polyphasic characterization of a Rahnella strain isolated from tree sap.</title>
        <authorList>
            <person name="Kim I.S."/>
        </authorList>
    </citation>
    <scope>NUCLEOTIDE SEQUENCE [LARGE SCALE GENOMIC DNA]</scope>
    <source>
        <strain evidence="2 3">SAP-1</strain>
    </source>
</reference>
<evidence type="ECO:0000313" key="3">
    <source>
        <dbReference type="Proteomes" id="UP000585363"/>
    </source>
</evidence>
<gene>
    <name evidence="2" type="ORF">GW590_20625</name>
</gene>